<proteinExistence type="predicted"/>
<evidence type="ECO:0008006" key="3">
    <source>
        <dbReference type="Google" id="ProtNLM"/>
    </source>
</evidence>
<organism evidence="1 2">
    <name type="scientific">Winogradskyella haliclonae</name>
    <dbReference type="NCBI Taxonomy" id="2048558"/>
    <lineage>
        <taxon>Bacteria</taxon>
        <taxon>Pseudomonadati</taxon>
        <taxon>Bacteroidota</taxon>
        <taxon>Flavobacteriia</taxon>
        <taxon>Flavobacteriales</taxon>
        <taxon>Flavobacteriaceae</taxon>
        <taxon>Winogradskyella</taxon>
    </lineage>
</organism>
<comment type="caution">
    <text evidence="1">The sequence shown here is derived from an EMBL/GenBank/DDBJ whole genome shotgun (WGS) entry which is preliminary data.</text>
</comment>
<sequence length="568" mass="67354">MNSPIKLQMKKNTTLFIVYFLLISFSYSQNLESTIKEEFEKLKLVSIPNFDVDLEISDYGKMISLREEQKIIFSKEQFSKFAANLSYQSREYLVRILLAHELAHQFQFNWYKGKIELQDTPILRMLLEEQADILSGYCFGYLLILDNIAENNFSLIGAGGEDFNIDDIYSLFELILEIGVEENTIGTHPSRNDRLMGFKLGMDIGMIQYLKQFAKSKPHLYTRNDIEKFNRSLKEAYEIHDYDYLKENIFNWSYKISKKIINVDTEAVKSIVFMNDPKKQRIKWHTTIDYPFVDYDFDYINISEKPIYVEMEIYTSHVDRKDKKLEKYHSKRNSDIFKFVINPKKIKNIKGRLRWDKMKNDDFDLTALPNEKMPRIVFPSIQTNSAWISCSFIDEKPSTQTSQEVIDFLSFGKIKDKSISKFKLGRKILSIISDFKYKPKKLSVGTGQYRETNNPHPLITYNSPVVFDNRTQNKMKYIFHKKTELYSDSFVIEYDDFNSKSNAVNKFNTIIDAFDLALNKYTKEVDIFNEDERVITYIKDNLYIEVAVYKFRYRDSNEYFWRLEIEIT</sequence>
<dbReference type="Proteomes" id="UP000624701">
    <property type="component" value="Unassembled WGS sequence"/>
</dbReference>
<gene>
    <name evidence="1" type="ORF">GCM10011444_28010</name>
</gene>
<keyword evidence="2" id="KW-1185">Reference proteome</keyword>
<name>A0ABQ2C354_9FLAO</name>
<evidence type="ECO:0000313" key="1">
    <source>
        <dbReference type="EMBL" id="GGI58492.1"/>
    </source>
</evidence>
<dbReference type="EMBL" id="BMDQ01000006">
    <property type="protein sequence ID" value="GGI58492.1"/>
    <property type="molecule type" value="Genomic_DNA"/>
</dbReference>
<reference evidence="2" key="1">
    <citation type="journal article" date="2019" name="Int. J. Syst. Evol. Microbiol.">
        <title>The Global Catalogue of Microorganisms (GCM) 10K type strain sequencing project: providing services to taxonomists for standard genome sequencing and annotation.</title>
        <authorList>
            <consortium name="The Broad Institute Genomics Platform"/>
            <consortium name="The Broad Institute Genome Sequencing Center for Infectious Disease"/>
            <person name="Wu L."/>
            <person name="Ma J."/>
        </authorList>
    </citation>
    <scope>NUCLEOTIDE SEQUENCE [LARGE SCALE GENOMIC DNA]</scope>
    <source>
        <strain evidence="2">CCM 8681</strain>
    </source>
</reference>
<protein>
    <recommendedName>
        <fullName evidence="3">Peptidase M48 domain-containing protein</fullName>
    </recommendedName>
</protein>
<evidence type="ECO:0000313" key="2">
    <source>
        <dbReference type="Proteomes" id="UP000624701"/>
    </source>
</evidence>
<accession>A0ABQ2C354</accession>